<dbReference type="Proteomes" id="UP000234331">
    <property type="component" value="Unassembled WGS sequence"/>
</dbReference>
<reference evidence="1 2" key="1">
    <citation type="submission" date="2017-06" db="EMBL/GenBank/DDBJ databases">
        <authorList>
            <person name="Kim H.J."/>
            <person name="Triplett B.A."/>
        </authorList>
    </citation>
    <scope>NUCLEOTIDE SEQUENCE [LARGE SCALE GENOMIC DNA]</scope>
    <source>
        <strain evidence="1">FRACA_ARgP5</strain>
    </source>
</reference>
<evidence type="ECO:0000313" key="2">
    <source>
        <dbReference type="Proteomes" id="UP000234331"/>
    </source>
</evidence>
<dbReference type="InterPro" id="IPR027417">
    <property type="entry name" value="P-loop_NTPase"/>
</dbReference>
<sequence length="109" mass="11605">MLRRARAALCRGERVVLDASWSSARHRQAVADLAADVCADLVELHCVTTPEVAAARIARRLAAGPDPSEATVAIHRAMAARADPWPSATVVRTAVSVAEALQTVLNRLD</sequence>
<keyword evidence="2" id="KW-1185">Reference proteome</keyword>
<gene>
    <name evidence="1" type="ORF">FRACA_2490001</name>
</gene>
<dbReference type="Gene3D" id="3.40.50.300">
    <property type="entry name" value="P-loop containing nucleotide triphosphate hydrolases"/>
    <property type="match status" value="1"/>
</dbReference>
<dbReference type="Pfam" id="PF13671">
    <property type="entry name" value="AAA_33"/>
    <property type="match status" value="1"/>
</dbReference>
<dbReference type="SUPFAM" id="SSF52540">
    <property type="entry name" value="P-loop containing nucleoside triphosphate hydrolases"/>
    <property type="match status" value="1"/>
</dbReference>
<proteinExistence type="predicted"/>
<accession>A0A2I2KRY2</accession>
<organism evidence="1 2">
    <name type="scientific">Frankia canadensis</name>
    <dbReference type="NCBI Taxonomy" id="1836972"/>
    <lineage>
        <taxon>Bacteria</taxon>
        <taxon>Bacillati</taxon>
        <taxon>Actinomycetota</taxon>
        <taxon>Actinomycetes</taxon>
        <taxon>Frankiales</taxon>
        <taxon>Frankiaceae</taxon>
        <taxon>Frankia</taxon>
    </lineage>
</organism>
<evidence type="ECO:0000313" key="1">
    <source>
        <dbReference type="EMBL" id="SNQ48420.1"/>
    </source>
</evidence>
<protein>
    <submittedName>
        <fullName evidence="1">Uncharacterized protein</fullName>
    </submittedName>
</protein>
<dbReference type="EMBL" id="FZMO01000167">
    <property type="protein sequence ID" value="SNQ48420.1"/>
    <property type="molecule type" value="Genomic_DNA"/>
</dbReference>
<dbReference type="AlphaFoldDB" id="A0A2I2KRY2"/>
<name>A0A2I2KRY2_9ACTN</name>